<gene>
    <name evidence="7" type="primary">pyrI</name>
    <name evidence="10" type="ORF">SAMN02745355_1098</name>
</gene>
<evidence type="ECO:0000259" key="9">
    <source>
        <dbReference type="Pfam" id="PF02748"/>
    </source>
</evidence>
<dbReference type="Gene3D" id="3.30.70.140">
    <property type="entry name" value="Aspartate carbamoyltransferase regulatory subunit, N-terminal domain"/>
    <property type="match status" value="1"/>
</dbReference>
<comment type="subunit">
    <text evidence="7">Contains catalytic and regulatory chains.</text>
</comment>
<feature type="binding site" evidence="7">
    <location>
        <position position="110"/>
    </location>
    <ligand>
        <name>Zn(2+)</name>
        <dbReference type="ChEBI" id="CHEBI:29105"/>
    </ligand>
</feature>
<dbReference type="NCBIfam" id="TIGR00240">
    <property type="entry name" value="ATCase_reg"/>
    <property type="match status" value="1"/>
</dbReference>
<comment type="cofactor">
    <cofactor evidence="7">
        <name>Zn(2+)</name>
        <dbReference type="ChEBI" id="CHEBI:29105"/>
    </cofactor>
    <text evidence="7">Binds 1 zinc ion per subunit.</text>
</comment>
<evidence type="ECO:0000313" key="10">
    <source>
        <dbReference type="EMBL" id="SMD31175.1"/>
    </source>
</evidence>
<dbReference type="GO" id="GO:0016740">
    <property type="term" value="F:transferase activity"/>
    <property type="evidence" value="ECO:0007669"/>
    <property type="project" value="UniProtKB-KW"/>
</dbReference>
<sequence>MEKTLKISKIRDGTVIDHISAGKALEVLNILGSNNGSISIGIRVNSKKMGLKDVLKIENVFLEKEDLDRIALIAPEATISIVKNYEIIEKFNVDMPEKIYGIVKCSNQNCITNANEPVKTEFIVDSRSPVTLRCLYCNRSMSGDEIIKNLI</sequence>
<dbReference type="InterPro" id="IPR020542">
    <property type="entry name" value="Asp_carbamoyltrfase_reg_C"/>
</dbReference>
<dbReference type="HAMAP" id="MF_00002">
    <property type="entry name" value="Asp_carb_tr_reg"/>
    <property type="match status" value="1"/>
</dbReference>
<dbReference type="GO" id="GO:0046872">
    <property type="term" value="F:metal ion binding"/>
    <property type="evidence" value="ECO:0007669"/>
    <property type="project" value="UniProtKB-KW"/>
</dbReference>
<evidence type="ECO:0000256" key="1">
    <source>
        <dbReference type="ARBA" id="ARBA00002565"/>
    </source>
</evidence>
<dbReference type="InterPro" id="IPR002801">
    <property type="entry name" value="Asp_carbamoylTrfase_reg"/>
</dbReference>
<dbReference type="Pfam" id="PF01948">
    <property type="entry name" value="PyrI"/>
    <property type="match status" value="1"/>
</dbReference>
<name>A0A8G2FX90_PICTO</name>
<dbReference type="AlphaFoldDB" id="A0A8G2FX90"/>
<dbReference type="OrthoDB" id="7000at2157"/>
<feature type="binding site" evidence="7">
    <location>
        <position position="134"/>
    </location>
    <ligand>
        <name>Zn(2+)</name>
        <dbReference type="ChEBI" id="CHEBI:29105"/>
    </ligand>
</feature>
<feature type="binding site" evidence="7">
    <location>
        <position position="105"/>
    </location>
    <ligand>
        <name>Zn(2+)</name>
        <dbReference type="ChEBI" id="CHEBI:29105"/>
    </ligand>
</feature>
<dbReference type="InterPro" id="IPR036793">
    <property type="entry name" value="Asp_carbatrfase_reg_N_sf"/>
</dbReference>
<evidence type="ECO:0000256" key="7">
    <source>
        <dbReference type="HAMAP-Rule" id="MF_00002"/>
    </source>
</evidence>
<dbReference type="GO" id="GO:0006221">
    <property type="term" value="P:pyrimidine nucleotide biosynthetic process"/>
    <property type="evidence" value="ECO:0007669"/>
    <property type="project" value="UniProtKB-UniRule"/>
</dbReference>
<dbReference type="SUPFAM" id="SSF57825">
    <property type="entry name" value="Aspartate carbamoyltransferase, Regulatory-chain, C-terminal domain"/>
    <property type="match status" value="1"/>
</dbReference>
<keyword evidence="10" id="KW-0808">Transferase</keyword>
<evidence type="ECO:0000256" key="4">
    <source>
        <dbReference type="ARBA" id="ARBA00022723"/>
    </source>
</evidence>
<dbReference type="SUPFAM" id="SSF54893">
    <property type="entry name" value="Aspartate carbamoyltransferase, Regulatory-chain, N-terminal domain"/>
    <property type="match status" value="1"/>
</dbReference>
<dbReference type="GO" id="GO:0009347">
    <property type="term" value="C:aspartate carbamoyltransferase complex"/>
    <property type="evidence" value="ECO:0007669"/>
    <property type="project" value="InterPro"/>
</dbReference>
<organism evidence="10 11">
    <name type="scientific">Picrophilus torridus (strain ATCC 700027 / DSM 9790 / JCM 10055 / NBRC 100828 / KAW 2/3)</name>
    <dbReference type="NCBI Taxonomy" id="1122961"/>
    <lineage>
        <taxon>Archaea</taxon>
        <taxon>Methanobacteriati</taxon>
        <taxon>Thermoplasmatota</taxon>
        <taxon>Thermoplasmata</taxon>
        <taxon>Thermoplasmatales</taxon>
        <taxon>Picrophilaceae</taxon>
        <taxon>Picrophilus</taxon>
    </lineage>
</organism>
<keyword evidence="11" id="KW-1185">Reference proteome</keyword>
<dbReference type="GeneID" id="2844011"/>
<protein>
    <recommendedName>
        <fullName evidence="3 7">Aspartate carbamoyltransferase regulatory chain</fullName>
    </recommendedName>
</protein>
<keyword evidence="4 7" id="KW-0479">Metal-binding</keyword>
<evidence type="ECO:0000256" key="6">
    <source>
        <dbReference type="ARBA" id="ARBA00022975"/>
    </source>
</evidence>
<keyword evidence="5 7" id="KW-0862">Zinc</keyword>
<evidence type="ECO:0000256" key="5">
    <source>
        <dbReference type="ARBA" id="ARBA00022833"/>
    </source>
</evidence>
<evidence type="ECO:0000256" key="2">
    <source>
        <dbReference type="ARBA" id="ARBA00010498"/>
    </source>
</evidence>
<dbReference type="Pfam" id="PF02748">
    <property type="entry name" value="PyrI_C"/>
    <property type="match status" value="1"/>
</dbReference>
<comment type="similarity">
    <text evidence="2 7">Belongs to the PyrI family.</text>
</comment>
<dbReference type="EMBL" id="FWYE01000003">
    <property type="protein sequence ID" value="SMD31175.1"/>
    <property type="molecule type" value="Genomic_DNA"/>
</dbReference>
<dbReference type="SMR" id="A0A8G2FX90"/>
<proteinExistence type="inferred from homology"/>
<evidence type="ECO:0000259" key="8">
    <source>
        <dbReference type="Pfam" id="PF01948"/>
    </source>
</evidence>
<dbReference type="InterPro" id="IPR020545">
    <property type="entry name" value="Asp_carbamoyltransf_reg_N"/>
</dbReference>
<comment type="caution">
    <text evidence="10">The sequence shown here is derived from an EMBL/GenBank/DDBJ whole genome shotgun (WGS) entry which is preliminary data.</text>
</comment>
<feature type="binding site" evidence="7">
    <location>
        <position position="137"/>
    </location>
    <ligand>
        <name>Zn(2+)</name>
        <dbReference type="ChEBI" id="CHEBI:29105"/>
    </ligand>
</feature>
<comment type="function">
    <text evidence="1 7">Involved in allosteric regulation of aspartate carbamoyltransferase.</text>
</comment>
<evidence type="ECO:0000256" key="3">
    <source>
        <dbReference type="ARBA" id="ARBA00021764"/>
    </source>
</evidence>
<dbReference type="Gene3D" id="2.30.30.20">
    <property type="entry name" value="Aspartate carbamoyltransferase regulatory subunit, C-terminal domain"/>
    <property type="match status" value="1"/>
</dbReference>
<accession>A0A8G2FX90</accession>
<dbReference type="Proteomes" id="UP000192315">
    <property type="component" value="Unassembled WGS sequence"/>
</dbReference>
<evidence type="ECO:0000313" key="11">
    <source>
        <dbReference type="Proteomes" id="UP000192315"/>
    </source>
</evidence>
<keyword evidence="6 7" id="KW-0665">Pyrimidine biosynthesis</keyword>
<dbReference type="PANTHER" id="PTHR35805:SF1">
    <property type="entry name" value="ASPARTATE CARBAMOYLTRANSFERASE REGULATORY CHAIN"/>
    <property type="match status" value="1"/>
</dbReference>
<dbReference type="InterPro" id="IPR036792">
    <property type="entry name" value="Asp_carbatrfase_reg_C_sf"/>
</dbReference>
<dbReference type="RefSeq" id="WP_011177767.1">
    <property type="nucleotide sequence ID" value="NC_005877.1"/>
</dbReference>
<feature type="domain" description="Aspartate carbamoyltransferase regulatory subunit C-terminal" evidence="9">
    <location>
        <begin position="98"/>
        <end position="146"/>
    </location>
</feature>
<dbReference type="GO" id="GO:0006207">
    <property type="term" value="P:'de novo' pyrimidine nucleobase biosynthetic process"/>
    <property type="evidence" value="ECO:0007669"/>
    <property type="project" value="InterPro"/>
</dbReference>
<reference evidence="10 11" key="1">
    <citation type="submission" date="2017-04" db="EMBL/GenBank/DDBJ databases">
        <authorList>
            <person name="Varghese N."/>
            <person name="Submissions S."/>
        </authorList>
    </citation>
    <scope>NUCLEOTIDE SEQUENCE [LARGE SCALE GENOMIC DNA]</scope>
    <source>
        <strain evidence="10 11">DSM 9789</strain>
    </source>
</reference>
<feature type="domain" description="Aspartate carbamoyltransferase regulatory subunit N-terminal" evidence="8">
    <location>
        <begin position="5"/>
        <end position="93"/>
    </location>
</feature>
<dbReference type="PANTHER" id="PTHR35805">
    <property type="entry name" value="ASPARTATE CARBAMOYLTRANSFERASE REGULATORY CHAIN"/>
    <property type="match status" value="1"/>
</dbReference>